<evidence type="ECO:0000256" key="1">
    <source>
        <dbReference type="ARBA" id="ARBA00022670"/>
    </source>
</evidence>
<evidence type="ECO:0000313" key="7">
    <source>
        <dbReference type="Proteomes" id="UP000600449"/>
    </source>
</evidence>
<accession>A0A917Q562</accession>
<feature type="domain" description="P/Homo B" evidence="5">
    <location>
        <begin position="328"/>
        <end position="463"/>
    </location>
</feature>
<dbReference type="Pfam" id="PF00353">
    <property type="entry name" value="HemolysinCabind"/>
    <property type="match status" value="1"/>
</dbReference>
<comment type="caution">
    <text evidence="6">The sequence shown here is derived from an EMBL/GenBank/DDBJ whole genome shotgun (WGS) entry which is preliminary data.</text>
</comment>
<evidence type="ECO:0000256" key="3">
    <source>
        <dbReference type="ARBA" id="ARBA00022825"/>
    </source>
</evidence>
<protein>
    <recommendedName>
        <fullName evidence="5">P/Homo B domain-containing protein</fullName>
    </recommendedName>
</protein>
<dbReference type="GO" id="GO:0004252">
    <property type="term" value="F:serine-type endopeptidase activity"/>
    <property type="evidence" value="ECO:0007669"/>
    <property type="project" value="UniProtKB-UniRule"/>
</dbReference>
<dbReference type="GO" id="GO:0012505">
    <property type="term" value="C:endomembrane system"/>
    <property type="evidence" value="ECO:0007669"/>
    <property type="project" value="UniProtKB-ARBA"/>
</dbReference>
<proteinExistence type="inferred from homology"/>
<dbReference type="PROSITE" id="PS00138">
    <property type="entry name" value="SUBTILASE_SER"/>
    <property type="match status" value="1"/>
</dbReference>
<evidence type="ECO:0000256" key="2">
    <source>
        <dbReference type="ARBA" id="ARBA00022801"/>
    </source>
</evidence>
<dbReference type="PRINTS" id="PR00723">
    <property type="entry name" value="SUBTILISIN"/>
</dbReference>
<dbReference type="SUPFAM" id="SSF52743">
    <property type="entry name" value="Subtilisin-like"/>
    <property type="match status" value="1"/>
</dbReference>
<keyword evidence="1 4" id="KW-0645">Protease</keyword>
<dbReference type="Pfam" id="PF13946">
    <property type="entry name" value="DUF4214"/>
    <property type="match status" value="1"/>
</dbReference>
<dbReference type="InterPro" id="IPR038255">
    <property type="entry name" value="PBS_linker_sf"/>
</dbReference>
<organism evidence="6 7">
    <name type="scientific">Salinarimonas ramus</name>
    <dbReference type="NCBI Taxonomy" id="690164"/>
    <lineage>
        <taxon>Bacteria</taxon>
        <taxon>Pseudomonadati</taxon>
        <taxon>Pseudomonadota</taxon>
        <taxon>Alphaproteobacteria</taxon>
        <taxon>Hyphomicrobiales</taxon>
        <taxon>Salinarimonadaceae</taxon>
        <taxon>Salinarimonas</taxon>
    </lineage>
</organism>
<gene>
    <name evidence="6" type="ORF">GCM10011322_10180</name>
</gene>
<dbReference type="AlphaFoldDB" id="A0A917Q562"/>
<dbReference type="InterPro" id="IPR023828">
    <property type="entry name" value="Peptidase_S8_Ser-AS"/>
</dbReference>
<dbReference type="Proteomes" id="UP000600449">
    <property type="component" value="Unassembled WGS sequence"/>
</dbReference>
<dbReference type="InterPro" id="IPR036852">
    <property type="entry name" value="Peptidase_S8/S53_dom_sf"/>
</dbReference>
<evidence type="ECO:0000256" key="4">
    <source>
        <dbReference type="PROSITE-ProRule" id="PRU01240"/>
    </source>
</evidence>
<dbReference type="PRINTS" id="PR00313">
    <property type="entry name" value="CABNDNGRPT"/>
</dbReference>
<evidence type="ECO:0000259" key="5">
    <source>
        <dbReference type="PROSITE" id="PS51829"/>
    </source>
</evidence>
<dbReference type="PANTHER" id="PTHR42884">
    <property type="entry name" value="PROPROTEIN CONVERTASE SUBTILISIN/KEXIN-RELATED"/>
    <property type="match status" value="1"/>
</dbReference>
<dbReference type="InterPro" id="IPR025282">
    <property type="entry name" value="DUF4214"/>
</dbReference>
<dbReference type="GO" id="GO:0005737">
    <property type="term" value="C:cytoplasm"/>
    <property type="evidence" value="ECO:0007669"/>
    <property type="project" value="UniProtKB-ARBA"/>
</dbReference>
<dbReference type="PANTHER" id="PTHR42884:SF14">
    <property type="entry name" value="NEUROENDOCRINE CONVERTASE 1"/>
    <property type="match status" value="1"/>
</dbReference>
<dbReference type="InterPro" id="IPR001343">
    <property type="entry name" value="Hemolysn_Ca-bd"/>
</dbReference>
<dbReference type="InterPro" id="IPR015500">
    <property type="entry name" value="Peptidase_S8_subtilisin-rel"/>
</dbReference>
<dbReference type="Gene3D" id="1.10.3130.20">
    <property type="entry name" value="Phycobilisome linker domain"/>
    <property type="match status" value="1"/>
</dbReference>
<dbReference type="Gene3D" id="2.60.120.260">
    <property type="entry name" value="Galactose-binding domain-like"/>
    <property type="match status" value="1"/>
</dbReference>
<keyword evidence="3 4" id="KW-0720">Serine protease</keyword>
<dbReference type="GO" id="GO:0016485">
    <property type="term" value="P:protein processing"/>
    <property type="evidence" value="ECO:0007669"/>
    <property type="project" value="TreeGrafter"/>
</dbReference>
<feature type="active site" description="Charge relay system" evidence="4">
    <location>
        <position position="80"/>
    </location>
</feature>
<dbReference type="Pfam" id="PF01483">
    <property type="entry name" value="P_proprotein"/>
    <property type="match status" value="1"/>
</dbReference>
<dbReference type="Pfam" id="PF00082">
    <property type="entry name" value="Peptidase_S8"/>
    <property type="match status" value="1"/>
</dbReference>
<dbReference type="GO" id="GO:0016020">
    <property type="term" value="C:membrane"/>
    <property type="evidence" value="ECO:0007669"/>
    <property type="project" value="TreeGrafter"/>
</dbReference>
<reference evidence="6 7" key="1">
    <citation type="journal article" date="2014" name="Int. J. Syst. Evol. Microbiol.">
        <title>Complete genome sequence of Corynebacterium casei LMG S-19264T (=DSM 44701T), isolated from a smear-ripened cheese.</title>
        <authorList>
            <consortium name="US DOE Joint Genome Institute (JGI-PGF)"/>
            <person name="Walter F."/>
            <person name="Albersmeier A."/>
            <person name="Kalinowski J."/>
            <person name="Ruckert C."/>
        </authorList>
    </citation>
    <scope>NUCLEOTIDE SEQUENCE [LARGE SCALE GENOMIC DNA]</scope>
    <source>
        <strain evidence="6 7">CGMCC 1.9161</strain>
    </source>
</reference>
<dbReference type="InterPro" id="IPR011049">
    <property type="entry name" value="Serralysin-like_metalloprot_C"/>
</dbReference>
<dbReference type="PROSITE" id="PS51892">
    <property type="entry name" value="SUBTILASE"/>
    <property type="match status" value="1"/>
</dbReference>
<dbReference type="Gene3D" id="3.40.50.200">
    <property type="entry name" value="Peptidase S8/S53 domain"/>
    <property type="match status" value="1"/>
</dbReference>
<name>A0A917Q562_9HYPH</name>
<sequence length="750" mass="76547">MQSDLFTTTFASLAGRASSGNLPWHLLNARNGVDLRVTPVWEDHLGAGVRVGIFDDGSRVANSALSSAFSTGSGGVDGRHATAVAGIVAADGRGGAVGIAPLVEGRFVQVLGTSMLQISQAMNDQDGFDVVNHSWGWTRDLYVDRTDPLFSTFFAGIDEAAREGRGGLGTIMVAAAGNDGARGGDANLSHFPSDRKVIAVAAVTDAGTVADFSNTGASILVSGLSGGGARGITTTDIAGSEGYSTGDVTDRFSGTSAAAPTVTGVVALMLDANPALGWRDVQEILALTARGVSGTRFVENEGTGWNGGGLAFSTDAGFGLVDARAAVRLAETWSARSTSANEASLAGEIDVAATPLVTGATVVLDVALSGAALLAETVELTLEGVHGRIGDLLVELVSPTGTVASVLDSTRLTAAFDGWTFAVNAFRGEIANGTWSVRVTDRLGGTDGVLTGARIEAYGRAEDENDVYVYTDRFSELRGGDRGTLVDGAGHDVLNAAAVSSDLVIDLAPGATSRIAGRDVTMGSQTLIEDVFGGDGDDTISGNDLDNLIVGGRGDDTLFGHGGNDVIRPGQGDATIDGGAGFDTVRIDGVRADWEVVRAPDGALVATGREGARIEMVSIEHVTFGDAELVMPTTSAQLQVADLYVSILGRPADGAGLAGWSTGVERGTLGLADVAQALMESAEFGARALDASGIVSGLYREALGREAASAEVASWLDAVREGGLSLAQVAAHVVSAPETSGLNAPVEYWL</sequence>
<comment type="similarity">
    <text evidence="4">Belongs to the peptidase S8 family.</text>
</comment>
<dbReference type="InterPro" id="IPR008979">
    <property type="entry name" value="Galactose-bd-like_sf"/>
</dbReference>
<dbReference type="GO" id="GO:0005509">
    <property type="term" value="F:calcium ion binding"/>
    <property type="evidence" value="ECO:0007669"/>
    <property type="project" value="InterPro"/>
</dbReference>
<keyword evidence="7" id="KW-1185">Reference proteome</keyword>
<dbReference type="EMBL" id="BMMF01000003">
    <property type="protein sequence ID" value="GGK25571.1"/>
    <property type="molecule type" value="Genomic_DNA"/>
</dbReference>
<dbReference type="PROSITE" id="PS51829">
    <property type="entry name" value="P_HOMO_B"/>
    <property type="match status" value="1"/>
</dbReference>
<keyword evidence="2 4" id="KW-0378">Hydrolase</keyword>
<dbReference type="InterPro" id="IPR002884">
    <property type="entry name" value="P_dom"/>
</dbReference>
<dbReference type="SUPFAM" id="SSF49785">
    <property type="entry name" value="Galactose-binding domain-like"/>
    <property type="match status" value="1"/>
</dbReference>
<dbReference type="InterPro" id="IPR000209">
    <property type="entry name" value="Peptidase_S8/S53_dom"/>
</dbReference>
<dbReference type="Gene3D" id="2.150.10.10">
    <property type="entry name" value="Serralysin-like metalloprotease, C-terminal"/>
    <property type="match status" value="1"/>
</dbReference>
<evidence type="ECO:0000313" key="6">
    <source>
        <dbReference type="EMBL" id="GGK25571.1"/>
    </source>
</evidence>
<feature type="active site" description="Charge relay system" evidence="4">
    <location>
        <position position="256"/>
    </location>
</feature>
<dbReference type="SUPFAM" id="SSF51120">
    <property type="entry name" value="beta-Roll"/>
    <property type="match status" value="1"/>
</dbReference>
<feature type="active site" description="Charge relay system" evidence="4">
    <location>
        <position position="55"/>
    </location>
</feature>